<proteinExistence type="inferred from homology"/>
<gene>
    <name evidence="10" type="ORF">KZO38_00280</name>
</gene>
<feature type="transmembrane region" description="Helical" evidence="7">
    <location>
        <begin position="25"/>
        <end position="50"/>
    </location>
</feature>
<evidence type="ECO:0000256" key="1">
    <source>
        <dbReference type="ARBA" id="ARBA00004651"/>
    </source>
</evidence>
<keyword evidence="5 7" id="KW-1133">Transmembrane helix</keyword>
<evidence type="ECO:0000259" key="8">
    <source>
        <dbReference type="Pfam" id="PF02687"/>
    </source>
</evidence>
<keyword evidence="3" id="KW-1003">Cell membrane</keyword>
<accession>A0ABS6Y9G0</accession>
<feature type="transmembrane region" description="Helical" evidence="7">
    <location>
        <begin position="327"/>
        <end position="356"/>
    </location>
</feature>
<organism evidence="10 11">
    <name type="scientific">Hoylesella nanceiensis</name>
    <dbReference type="NCBI Taxonomy" id="425941"/>
    <lineage>
        <taxon>Bacteria</taxon>
        <taxon>Pseudomonadati</taxon>
        <taxon>Bacteroidota</taxon>
        <taxon>Bacteroidia</taxon>
        <taxon>Bacteroidales</taxon>
        <taxon>Prevotellaceae</taxon>
        <taxon>Hoylesella</taxon>
    </lineage>
</organism>
<dbReference type="Proteomes" id="UP000788426">
    <property type="component" value="Unassembled WGS sequence"/>
</dbReference>
<sequence length="415" mass="46268">MNLPLFLARKIYSTQKNKEHISRPAINIATAGVAIGIIIMTLSLCVVLGFKQTVKNKVIGFGGDIQVTNFITLQTSESYPIQASDSIIKVIQKTNGVKHVQRYAFKQGILKTDKDFLGVTFKGVDQSFDSTFIAKNLVSGRIPHFSNKENTKELLISKSIANRLKVNTGDKIYAYFVDPSGIRVRPFLIAGIYETNLSQYDKIICFTDLYNIIKLNNWESDQVTGIEIALKDFNHLDDVQANLANKINKTVDNYGGTYATASIKEITPQIFSWLDLLDLNIWIILILMILVASITMISGLLIIILERTNMIGLLKAMGARTILIRKSFLWFAVFVIGKGLLIGNIVSIVLLLVQRYTGIVTLDANTYYVKAVPVEINIPILLLLNVTTIIISTAVLIVPSYLIAHIHPAKAMRYE</sequence>
<reference evidence="10 11" key="1">
    <citation type="submission" date="2021-07" db="EMBL/GenBank/DDBJ databases">
        <title>Genomic diversity and antimicrobial resistance of Prevotella spp. isolated from chronic lung disease airways.</title>
        <authorList>
            <person name="Webb K.A."/>
            <person name="Olagoke O.S."/>
            <person name="Baird T."/>
            <person name="Neill J."/>
            <person name="Pham A."/>
            <person name="Wells T.J."/>
            <person name="Ramsay K.A."/>
            <person name="Bell S.C."/>
            <person name="Sarovich D.S."/>
            <person name="Price E.P."/>
        </authorList>
    </citation>
    <scope>NUCLEOTIDE SEQUENCE [LARGE SCALE GENOMIC DNA]</scope>
    <source>
        <strain evidence="10 11">SCHI0011.S.12</strain>
    </source>
</reference>
<evidence type="ECO:0000256" key="5">
    <source>
        <dbReference type="ARBA" id="ARBA00022989"/>
    </source>
</evidence>
<name>A0ABS6Y9G0_9BACT</name>
<comment type="caution">
    <text evidence="10">The sequence shown here is derived from an EMBL/GenBank/DDBJ whole genome shotgun (WGS) entry which is preliminary data.</text>
</comment>
<evidence type="ECO:0000259" key="9">
    <source>
        <dbReference type="Pfam" id="PF12704"/>
    </source>
</evidence>
<feature type="domain" description="ABC3 transporter permease C-terminal" evidence="8">
    <location>
        <begin position="282"/>
        <end position="408"/>
    </location>
</feature>
<feature type="domain" description="MacB-like periplasmic core" evidence="9">
    <location>
        <begin position="28"/>
        <end position="244"/>
    </location>
</feature>
<feature type="transmembrane region" description="Helical" evidence="7">
    <location>
        <begin position="281"/>
        <end position="306"/>
    </location>
</feature>
<evidence type="ECO:0000256" key="2">
    <source>
        <dbReference type="ARBA" id="ARBA00005236"/>
    </source>
</evidence>
<dbReference type="EMBL" id="JAHXCT010000001">
    <property type="protein sequence ID" value="MBW4768206.1"/>
    <property type="molecule type" value="Genomic_DNA"/>
</dbReference>
<dbReference type="Pfam" id="PF02687">
    <property type="entry name" value="FtsX"/>
    <property type="match status" value="1"/>
</dbReference>
<evidence type="ECO:0000313" key="11">
    <source>
        <dbReference type="Proteomes" id="UP000788426"/>
    </source>
</evidence>
<dbReference type="InterPro" id="IPR025857">
    <property type="entry name" value="MacB_PCD"/>
</dbReference>
<evidence type="ECO:0000313" key="10">
    <source>
        <dbReference type="EMBL" id="MBW4768206.1"/>
    </source>
</evidence>
<protein>
    <submittedName>
        <fullName evidence="10">ABC transporter permease</fullName>
    </submittedName>
</protein>
<evidence type="ECO:0000256" key="6">
    <source>
        <dbReference type="ARBA" id="ARBA00023136"/>
    </source>
</evidence>
<comment type="subcellular location">
    <subcellularLocation>
        <location evidence="1">Cell membrane</location>
        <topology evidence="1">Multi-pass membrane protein</topology>
    </subcellularLocation>
</comment>
<dbReference type="InterPro" id="IPR051447">
    <property type="entry name" value="Lipoprotein-release_system"/>
</dbReference>
<dbReference type="InterPro" id="IPR003838">
    <property type="entry name" value="ABC3_permease_C"/>
</dbReference>
<keyword evidence="6 7" id="KW-0472">Membrane</keyword>
<keyword evidence="4 7" id="KW-0812">Transmembrane</keyword>
<keyword evidence="11" id="KW-1185">Reference proteome</keyword>
<dbReference type="PANTHER" id="PTHR30489">
    <property type="entry name" value="LIPOPROTEIN-RELEASING SYSTEM TRANSMEMBRANE PROTEIN LOLE"/>
    <property type="match status" value="1"/>
</dbReference>
<feature type="transmembrane region" description="Helical" evidence="7">
    <location>
        <begin position="376"/>
        <end position="404"/>
    </location>
</feature>
<evidence type="ECO:0000256" key="7">
    <source>
        <dbReference type="SAM" id="Phobius"/>
    </source>
</evidence>
<dbReference type="Pfam" id="PF12704">
    <property type="entry name" value="MacB_PCD"/>
    <property type="match status" value="1"/>
</dbReference>
<evidence type="ECO:0000256" key="4">
    <source>
        <dbReference type="ARBA" id="ARBA00022692"/>
    </source>
</evidence>
<comment type="similarity">
    <text evidence="2">Belongs to the ABC-4 integral membrane protein family. LolC/E subfamily.</text>
</comment>
<evidence type="ECO:0000256" key="3">
    <source>
        <dbReference type="ARBA" id="ARBA00022475"/>
    </source>
</evidence>
<dbReference type="PANTHER" id="PTHR30489:SF0">
    <property type="entry name" value="LIPOPROTEIN-RELEASING SYSTEM TRANSMEMBRANE PROTEIN LOLE"/>
    <property type="match status" value="1"/>
</dbReference>
<dbReference type="RefSeq" id="WP_219478846.1">
    <property type="nucleotide sequence ID" value="NZ_JAHXCT010000001.1"/>
</dbReference>